<name>A0ABR4HMB4_9EURO</name>
<keyword evidence="4 8" id="KW-0479">Metal-binding</keyword>
<dbReference type="Gene3D" id="1.10.630.10">
    <property type="entry name" value="Cytochrome P450"/>
    <property type="match status" value="1"/>
</dbReference>
<dbReference type="EMBL" id="JBFXLS010000099">
    <property type="protein sequence ID" value="KAL2816616.1"/>
    <property type="molecule type" value="Genomic_DNA"/>
</dbReference>
<dbReference type="InterPro" id="IPR050121">
    <property type="entry name" value="Cytochrome_P450_monoxygenase"/>
</dbReference>
<keyword evidence="9" id="KW-0812">Transmembrane</keyword>
<dbReference type="CDD" id="cd11062">
    <property type="entry name" value="CYP58-like"/>
    <property type="match status" value="1"/>
</dbReference>
<accession>A0ABR4HMB4</accession>
<reference evidence="10 11" key="1">
    <citation type="submission" date="2024-07" db="EMBL/GenBank/DDBJ databases">
        <title>Section-level genome sequencing and comparative genomics of Aspergillus sections Usti and Cavernicolus.</title>
        <authorList>
            <consortium name="Lawrence Berkeley National Laboratory"/>
            <person name="Nybo J.L."/>
            <person name="Vesth T.C."/>
            <person name="Theobald S."/>
            <person name="Frisvad J.C."/>
            <person name="Larsen T.O."/>
            <person name="Kjaerboelling I."/>
            <person name="Rothschild-Mancinelli K."/>
            <person name="Lyhne E.K."/>
            <person name="Kogle M.E."/>
            <person name="Barry K."/>
            <person name="Clum A."/>
            <person name="Na H."/>
            <person name="Ledsgaard L."/>
            <person name="Lin J."/>
            <person name="Lipzen A."/>
            <person name="Kuo A."/>
            <person name="Riley R."/>
            <person name="Mondo S."/>
            <person name="LaButti K."/>
            <person name="Haridas S."/>
            <person name="Pangalinan J."/>
            <person name="Salamov A.A."/>
            <person name="Simmons B.A."/>
            <person name="Magnuson J.K."/>
            <person name="Chen J."/>
            <person name="Drula E."/>
            <person name="Henrissat B."/>
            <person name="Wiebenga A."/>
            <person name="Lubbers R.J."/>
            <person name="Gomes A.C."/>
            <person name="Makela M.R."/>
            <person name="Stajich J."/>
            <person name="Grigoriev I.V."/>
            <person name="Mortensen U.H."/>
            <person name="De vries R.P."/>
            <person name="Baker S.E."/>
            <person name="Andersen M.R."/>
        </authorList>
    </citation>
    <scope>NUCLEOTIDE SEQUENCE [LARGE SCALE GENOMIC DNA]</scope>
    <source>
        <strain evidence="10 11">CBS 600.67</strain>
    </source>
</reference>
<dbReference type="PROSITE" id="PS00086">
    <property type="entry name" value="CYTOCHROME_P450"/>
    <property type="match status" value="1"/>
</dbReference>
<dbReference type="SUPFAM" id="SSF48264">
    <property type="entry name" value="Cytochrome P450"/>
    <property type="match status" value="1"/>
</dbReference>
<dbReference type="Pfam" id="PF00067">
    <property type="entry name" value="p450"/>
    <property type="match status" value="1"/>
</dbReference>
<dbReference type="InterPro" id="IPR001128">
    <property type="entry name" value="Cyt_P450"/>
</dbReference>
<evidence type="ECO:0000256" key="6">
    <source>
        <dbReference type="ARBA" id="ARBA00023004"/>
    </source>
</evidence>
<dbReference type="PANTHER" id="PTHR24305:SF157">
    <property type="entry name" value="N-ACETYLTRYPTOPHAN 6-HYDROXYLASE IVOC-RELATED"/>
    <property type="match status" value="1"/>
</dbReference>
<evidence type="ECO:0000256" key="8">
    <source>
        <dbReference type="RuleBase" id="RU000461"/>
    </source>
</evidence>
<dbReference type="PRINTS" id="PR00463">
    <property type="entry name" value="EP450I"/>
</dbReference>
<organism evidence="10 11">
    <name type="scientific">Aspergillus cavernicola</name>
    <dbReference type="NCBI Taxonomy" id="176166"/>
    <lineage>
        <taxon>Eukaryota</taxon>
        <taxon>Fungi</taxon>
        <taxon>Dikarya</taxon>
        <taxon>Ascomycota</taxon>
        <taxon>Pezizomycotina</taxon>
        <taxon>Eurotiomycetes</taxon>
        <taxon>Eurotiomycetidae</taxon>
        <taxon>Eurotiales</taxon>
        <taxon>Aspergillaceae</taxon>
        <taxon>Aspergillus</taxon>
        <taxon>Aspergillus subgen. Nidulantes</taxon>
    </lineage>
</organism>
<proteinExistence type="inferred from homology"/>
<dbReference type="InterPro" id="IPR002401">
    <property type="entry name" value="Cyt_P450_E_grp-I"/>
</dbReference>
<sequence>MSILRFLLFAGVLSAAYLTYIIVYRLYFHPLRHFPGPKLAAATFWYEVYFDWFKGPYAGSSWNVDKLHQQYGPIIRKTPDELSIQDPDYLDTMFAGGRRDRYSRTGKEATGSVQSTLLGSDHKRRRGALTRFFSKRSLLTLEPSITDKVEQLSARVDQNFLQPGKILEAGIAFGAFTLDTITDYCFDQSFGCLAKPDLAPEWRKTFWDMLESIPFLRNWSFFAEMFFWVPQIVVRHTNPGMEQFFIMQGANRAKVAEVTKEWEADQRLKVQGEEDPFLLSGGGNKKRKRTIFYDILNSAVLLPEDKTPKRMAEEAFGMVVAGGYTTGKAMSNLMYHLHANPEWLEKVRGELHSVMPSPDQPVKLSELQSLPILTACIKENLRISYIITDSIMLVEPVDTLIYNEWVIPPGTPIGMNLYHMHMDERIYPEPKVFNPGRWIKAMQTGQDLDKYFDPFSKGSRGCLGVNLANAQMYLGIGVILRRFNFELHDVVKERDIDTVRDCFVGLEAPDSKGVRFKVVGKRG</sequence>
<keyword evidence="9" id="KW-1133">Transmembrane helix</keyword>
<evidence type="ECO:0000313" key="11">
    <source>
        <dbReference type="Proteomes" id="UP001610335"/>
    </source>
</evidence>
<evidence type="ECO:0000256" key="3">
    <source>
        <dbReference type="ARBA" id="ARBA00022617"/>
    </source>
</evidence>
<evidence type="ECO:0000256" key="5">
    <source>
        <dbReference type="ARBA" id="ARBA00023002"/>
    </source>
</evidence>
<protein>
    <submittedName>
        <fullName evidence="10">Cytochrome P450</fullName>
    </submittedName>
</protein>
<evidence type="ECO:0000256" key="4">
    <source>
        <dbReference type="ARBA" id="ARBA00022723"/>
    </source>
</evidence>
<comment type="similarity">
    <text evidence="2 8">Belongs to the cytochrome P450 family.</text>
</comment>
<evidence type="ECO:0000256" key="1">
    <source>
        <dbReference type="ARBA" id="ARBA00001971"/>
    </source>
</evidence>
<evidence type="ECO:0000256" key="7">
    <source>
        <dbReference type="ARBA" id="ARBA00023033"/>
    </source>
</evidence>
<keyword evidence="5 8" id="KW-0560">Oxidoreductase</keyword>
<feature type="transmembrane region" description="Helical" evidence="9">
    <location>
        <begin position="6"/>
        <end position="28"/>
    </location>
</feature>
<dbReference type="Proteomes" id="UP001610335">
    <property type="component" value="Unassembled WGS sequence"/>
</dbReference>
<keyword evidence="11" id="KW-1185">Reference proteome</keyword>
<evidence type="ECO:0000313" key="10">
    <source>
        <dbReference type="EMBL" id="KAL2816616.1"/>
    </source>
</evidence>
<evidence type="ECO:0000256" key="9">
    <source>
        <dbReference type="SAM" id="Phobius"/>
    </source>
</evidence>
<keyword evidence="9" id="KW-0472">Membrane</keyword>
<evidence type="ECO:0000256" key="2">
    <source>
        <dbReference type="ARBA" id="ARBA00010617"/>
    </source>
</evidence>
<comment type="caution">
    <text evidence="10">The sequence shown here is derived from an EMBL/GenBank/DDBJ whole genome shotgun (WGS) entry which is preliminary data.</text>
</comment>
<gene>
    <name evidence="10" type="ORF">BDW59DRAFT_166261</name>
</gene>
<keyword evidence="6 8" id="KW-0408">Iron</keyword>
<dbReference type="PANTHER" id="PTHR24305">
    <property type="entry name" value="CYTOCHROME P450"/>
    <property type="match status" value="1"/>
</dbReference>
<keyword evidence="7 8" id="KW-0503">Monooxygenase</keyword>
<dbReference type="InterPro" id="IPR036396">
    <property type="entry name" value="Cyt_P450_sf"/>
</dbReference>
<comment type="cofactor">
    <cofactor evidence="1">
        <name>heme</name>
        <dbReference type="ChEBI" id="CHEBI:30413"/>
    </cofactor>
</comment>
<dbReference type="InterPro" id="IPR017972">
    <property type="entry name" value="Cyt_P450_CS"/>
</dbReference>
<keyword evidence="3 8" id="KW-0349">Heme</keyword>